<dbReference type="PANTHER" id="PTHR45956:SF4">
    <property type="entry name" value="RUN AND FYVE DOMAIN-CONTAINING PROTEIN 1"/>
    <property type="match status" value="1"/>
</dbReference>
<dbReference type="GO" id="GO:0008289">
    <property type="term" value="F:lipid binding"/>
    <property type="evidence" value="ECO:0007669"/>
    <property type="project" value="UniProtKB-KW"/>
</dbReference>
<evidence type="ECO:0000259" key="20">
    <source>
        <dbReference type="PROSITE" id="PS50826"/>
    </source>
</evidence>
<dbReference type="Pfam" id="PF01363">
    <property type="entry name" value="FYVE"/>
    <property type="match status" value="1"/>
</dbReference>
<dbReference type="Gene3D" id="3.30.40.10">
    <property type="entry name" value="Zinc/RING finger domain, C3HC4 (zinc finger)"/>
    <property type="match status" value="1"/>
</dbReference>
<evidence type="ECO:0000256" key="4">
    <source>
        <dbReference type="ARBA" id="ARBA00022583"/>
    </source>
</evidence>
<evidence type="ECO:0000256" key="10">
    <source>
        <dbReference type="ARBA" id="ARBA00023054"/>
    </source>
</evidence>
<evidence type="ECO:0000256" key="1">
    <source>
        <dbReference type="ARBA" id="ARBA00004220"/>
    </source>
</evidence>
<evidence type="ECO:0000256" key="17">
    <source>
        <dbReference type="PROSITE-ProRule" id="PRU00091"/>
    </source>
</evidence>
<reference evidence="21" key="3">
    <citation type="submission" date="2025-09" db="UniProtKB">
        <authorList>
            <consortium name="Ensembl"/>
        </authorList>
    </citation>
    <scope>IDENTIFICATION</scope>
</reference>
<evidence type="ECO:0000313" key="22">
    <source>
        <dbReference type="Proteomes" id="UP000233100"/>
    </source>
</evidence>
<dbReference type="Ensembl" id="ENSMFAT00000075064.1">
    <property type="protein sequence ID" value="ENSMFAP00000057366.1"/>
    <property type="gene ID" value="ENSMFAG00000033376.2"/>
</dbReference>
<keyword evidence="4" id="KW-0254">Endocytosis</keyword>
<protein>
    <recommendedName>
        <fullName evidence="15">RUN and FYVE domain-containing protein 1</fullName>
    </recommendedName>
    <alternativeName>
        <fullName evidence="16">Rab4-interacting protein</fullName>
    </alternativeName>
</protein>
<dbReference type="PROSITE" id="PS50826">
    <property type="entry name" value="RUN"/>
    <property type="match status" value="1"/>
</dbReference>
<dbReference type="SUPFAM" id="SSF140741">
    <property type="entry name" value="RUN domain-like"/>
    <property type="match status" value="1"/>
</dbReference>
<dbReference type="Proteomes" id="UP000233100">
    <property type="component" value="Chromosome 6"/>
</dbReference>
<dbReference type="InterPro" id="IPR047335">
    <property type="entry name" value="RUFY1-3"/>
</dbReference>
<feature type="domain" description="RUN" evidence="20">
    <location>
        <begin position="31"/>
        <end position="163"/>
    </location>
</feature>
<dbReference type="GO" id="GO:0008270">
    <property type="term" value="F:zinc ion binding"/>
    <property type="evidence" value="ECO:0007669"/>
    <property type="project" value="UniProtKB-KW"/>
</dbReference>
<dbReference type="InterPro" id="IPR013083">
    <property type="entry name" value="Znf_RING/FYVE/PHD"/>
</dbReference>
<dbReference type="GO" id="GO:0017124">
    <property type="term" value="F:SH3 domain binding"/>
    <property type="evidence" value="ECO:0007669"/>
    <property type="project" value="UniProtKB-ARBA"/>
</dbReference>
<dbReference type="GO" id="GO:0006897">
    <property type="term" value="P:endocytosis"/>
    <property type="evidence" value="ECO:0007669"/>
    <property type="project" value="UniProtKB-KW"/>
</dbReference>
<keyword evidence="11" id="KW-0446">Lipid-binding</keyword>
<name>A0A7N9IEE4_MACFA</name>
<dbReference type="Gene3D" id="1.20.58.900">
    <property type="match status" value="1"/>
</dbReference>
<keyword evidence="2" id="KW-0813">Transport</keyword>
<comment type="subunit">
    <text evidence="14">Self-assembles through coiled coil domains to drive ELVA (endo-lysosomal vesicular assembly) formation. Interacts with BMX. May interact with SSB. Interacts with RAB4 and RAB5 that have been activated by GTP-binding. Interacts WITH RAB14 and RAB4B (GTP-bound form); the interactions allow endosomal tethering and fusion. Interacts with ARL8B (GTP-bound form); the interaction is required for RUFY1 endosomal location and promotes interaction with RAB14.</text>
</comment>
<evidence type="ECO:0000256" key="2">
    <source>
        <dbReference type="ARBA" id="ARBA00022448"/>
    </source>
</evidence>
<keyword evidence="7 17" id="KW-0863">Zinc-finger</keyword>
<evidence type="ECO:0000256" key="18">
    <source>
        <dbReference type="SAM" id="MobiDB-lite"/>
    </source>
</evidence>
<dbReference type="SMART" id="SM00064">
    <property type="entry name" value="FYVE"/>
    <property type="match status" value="1"/>
</dbReference>
<dbReference type="InterPro" id="IPR017455">
    <property type="entry name" value="Znf_FYVE-rel"/>
</dbReference>
<keyword evidence="9" id="KW-0653">Protein transport</keyword>
<reference evidence="21 22" key="1">
    <citation type="submission" date="2013-03" db="EMBL/GenBank/DDBJ databases">
        <authorList>
            <person name="Warren W."/>
            <person name="Wilson R.K."/>
        </authorList>
    </citation>
    <scope>NUCLEOTIDE SEQUENCE</scope>
</reference>
<keyword evidence="12" id="KW-0472">Membrane</keyword>
<keyword evidence="22" id="KW-1185">Reference proteome</keyword>
<dbReference type="Bgee" id="ENSMFAG00000033376">
    <property type="expression patterns" value="Expressed in bone marrow and 13 other cell types or tissues"/>
</dbReference>
<dbReference type="PANTHER" id="PTHR45956">
    <property type="entry name" value="RUN AND FYVE DOMAIN-CONTAINING PROTEIN 2-LIKE PROTEIN"/>
    <property type="match status" value="1"/>
</dbReference>
<dbReference type="FunFam" id="1.20.5.170:FF:000013">
    <property type="entry name" value="RUN and FYVE domain-containing 1"/>
    <property type="match status" value="1"/>
</dbReference>
<evidence type="ECO:0000256" key="15">
    <source>
        <dbReference type="ARBA" id="ARBA00069103"/>
    </source>
</evidence>
<feature type="region of interest" description="Disordered" evidence="18">
    <location>
        <begin position="401"/>
        <end position="425"/>
    </location>
</feature>
<dbReference type="PROSITE" id="PS50178">
    <property type="entry name" value="ZF_FYVE"/>
    <property type="match status" value="1"/>
</dbReference>
<proteinExistence type="predicted"/>
<evidence type="ECO:0000313" key="21">
    <source>
        <dbReference type="Ensembl" id="ENSMFAP00000057366.1"/>
    </source>
</evidence>
<keyword evidence="8" id="KW-0862">Zinc</keyword>
<dbReference type="InterPro" id="IPR000306">
    <property type="entry name" value="Znf_FYVE"/>
</dbReference>
<dbReference type="GO" id="GO:0030100">
    <property type="term" value="P:regulation of endocytosis"/>
    <property type="evidence" value="ECO:0007669"/>
    <property type="project" value="UniProtKB-ARBA"/>
</dbReference>
<dbReference type="SUPFAM" id="SSF57903">
    <property type="entry name" value="FYVE/PHD zinc finger"/>
    <property type="match status" value="1"/>
</dbReference>
<dbReference type="InterPro" id="IPR047331">
    <property type="entry name" value="FYVE_RUFY1"/>
</dbReference>
<evidence type="ECO:0000256" key="16">
    <source>
        <dbReference type="ARBA" id="ARBA00078126"/>
    </source>
</evidence>
<keyword evidence="10" id="KW-0175">Coiled coil</keyword>
<comment type="subcellular location">
    <subcellularLocation>
        <location evidence="1">Early endosome membrane</location>
        <topology evidence="1">Peripheral membrane protein</topology>
    </subcellularLocation>
</comment>
<dbReference type="Pfam" id="PF02759">
    <property type="entry name" value="RUN"/>
    <property type="match status" value="1"/>
</dbReference>
<keyword evidence="6" id="KW-0967">Endosome</keyword>
<feature type="domain" description="FYVE-type" evidence="19">
    <location>
        <begin position="495"/>
        <end position="553"/>
    </location>
</feature>
<keyword evidence="3" id="KW-0597">Phosphoprotein</keyword>
<dbReference type="InterPro" id="IPR011011">
    <property type="entry name" value="Znf_FYVE_PHD"/>
</dbReference>
<evidence type="ECO:0000256" key="12">
    <source>
        <dbReference type="ARBA" id="ARBA00023136"/>
    </source>
</evidence>
<dbReference type="GO" id="GO:0031901">
    <property type="term" value="C:early endosome membrane"/>
    <property type="evidence" value="ECO:0007669"/>
    <property type="project" value="UniProtKB-SubCell"/>
</dbReference>
<evidence type="ECO:0000256" key="6">
    <source>
        <dbReference type="ARBA" id="ARBA00022753"/>
    </source>
</evidence>
<feature type="compositionally biased region" description="Basic and acidic residues" evidence="18">
    <location>
        <begin position="401"/>
        <end position="424"/>
    </location>
</feature>
<dbReference type="InterPro" id="IPR037213">
    <property type="entry name" value="Run_dom_sf"/>
</dbReference>
<feature type="region of interest" description="Disordered" evidence="18">
    <location>
        <begin position="346"/>
        <end position="376"/>
    </location>
</feature>
<dbReference type="SMART" id="SM00593">
    <property type="entry name" value="RUN"/>
    <property type="match status" value="1"/>
</dbReference>
<dbReference type="AlphaFoldDB" id="A0A7N9IEE4"/>
<accession>A0A7N9IEE4</accession>
<dbReference type="InterPro" id="IPR047330">
    <property type="entry name" value="RUN_RUFY1"/>
</dbReference>
<evidence type="ECO:0000256" key="3">
    <source>
        <dbReference type="ARBA" id="ARBA00022553"/>
    </source>
</evidence>
<dbReference type="GeneTree" id="ENSGT00940000158334"/>
<dbReference type="CDD" id="cd17694">
    <property type="entry name" value="RUN_RUFY1"/>
    <property type="match status" value="1"/>
</dbReference>
<evidence type="ECO:0000256" key="11">
    <source>
        <dbReference type="ARBA" id="ARBA00023121"/>
    </source>
</evidence>
<evidence type="ECO:0000256" key="9">
    <source>
        <dbReference type="ARBA" id="ARBA00022927"/>
    </source>
</evidence>
<dbReference type="Gene3D" id="1.20.5.170">
    <property type="match status" value="1"/>
</dbReference>
<comment type="function">
    <text evidence="13">Activating adapter involved in cargo sorting from early/recycling endosomes. Regulates retrieval of proteins from endosomes to the trans-Golgi network through interaction with the dynein-dynactin complex. Dual effector of RAB4B and RAB14, mediates a cooperative interaction allowing endosomal tethering and fusion. Binds phospholipid vesicles containing phosphatidylinositol 3-phosphate and participates in early endosomal trafficking. In oocytes, self-assembles to form a protein matrix which hold together endolysosomes, autophagosomes and proteasomes and generate non-membrane-bound compartments called endo-lysosomal vesicular assemblies (ELVAs). In immature oocytes, ELVAs sequester ubiquitinated protein aggregates and degrade them upon oocyte maturation.</text>
</comment>
<gene>
    <name evidence="21" type="primary">RUFY1</name>
</gene>
<dbReference type="FunFam" id="3.30.40.10:FF:000046">
    <property type="entry name" value="RUN and FYVE domain containing 2"/>
    <property type="match status" value="1"/>
</dbReference>
<dbReference type="CDD" id="cd15758">
    <property type="entry name" value="FYVE_RUFY1"/>
    <property type="match status" value="1"/>
</dbReference>
<evidence type="ECO:0000256" key="7">
    <source>
        <dbReference type="ARBA" id="ARBA00022771"/>
    </source>
</evidence>
<dbReference type="FunFam" id="1.20.58.900:FF:000001">
    <property type="entry name" value="RUN and FYVE domain containing 2"/>
    <property type="match status" value="1"/>
</dbReference>
<evidence type="ECO:0000256" key="14">
    <source>
        <dbReference type="ARBA" id="ARBA00064060"/>
    </source>
</evidence>
<reference evidence="21" key="2">
    <citation type="submission" date="2025-08" db="UniProtKB">
        <authorList>
            <consortium name="Ensembl"/>
        </authorList>
    </citation>
    <scope>IDENTIFICATION</scope>
</reference>
<evidence type="ECO:0000256" key="5">
    <source>
        <dbReference type="ARBA" id="ARBA00022723"/>
    </source>
</evidence>
<evidence type="ECO:0000256" key="8">
    <source>
        <dbReference type="ARBA" id="ARBA00022833"/>
    </source>
</evidence>
<organism evidence="21 22">
    <name type="scientific">Macaca fascicularis</name>
    <name type="common">Crab-eating macaque</name>
    <name type="synonym">Cynomolgus monkey</name>
    <dbReference type="NCBI Taxonomy" id="9541"/>
    <lineage>
        <taxon>Eukaryota</taxon>
        <taxon>Metazoa</taxon>
        <taxon>Chordata</taxon>
        <taxon>Craniata</taxon>
        <taxon>Vertebrata</taxon>
        <taxon>Euteleostomi</taxon>
        <taxon>Mammalia</taxon>
        <taxon>Eutheria</taxon>
        <taxon>Euarchontoglires</taxon>
        <taxon>Primates</taxon>
        <taxon>Haplorrhini</taxon>
        <taxon>Catarrhini</taxon>
        <taxon>Cercopithecidae</taxon>
        <taxon>Cercopithecinae</taxon>
        <taxon>Macaca</taxon>
    </lineage>
</organism>
<evidence type="ECO:0000259" key="19">
    <source>
        <dbReference type="PROSITE" id="PS50178"/>
    </source>
</evidence>
<feature type="compositionally biased region" description="Basic and acidic residues" evidence="18">
    <location>
        <begin position="353"/>
        <end position="376"/>
    </location>
</feature>
<dbReference type="GO" id="GO:0015031">
    <property type="term" value="P:protein transport"/>
    <property type="evidence" value="ECO:0007669"/>
    <property type="project" value="UniProtKB-KW"/>
</dbReference>
<sequence>MMEERANLMHMMKLSIKVLLQSALSLGRSLDAEHAPLQQFFVVMEHCLKHGLKVKKSFIGQNKSFFGPLELVEKLCPEASDIATSVRNLPELKTAVGRGRAWLYLALMQKKLADYLKVLIDNKHLLSEFYEPEALMMEEEGMVIVGLLVGLNVLDANLCLKGEDLDSQVGVIDFSLYLKDVQDLDGGKEHERITDVLDQKNYVEELNRHLSCTVGDLQTKIDGLEKTNSKLQEELSAATDRICSLQEEQQQLREQNELIRERSEKSVEELEKELELQIGMKTEMEIAMKLLEKDTHEKQDTLVALRQQLEEVKAINLQMFHKAQNAESSLQQKNEAITSFEGKTNQVMSSMKQMEERLQHSERARQGAEERSHKLQQELGGRISALQRQLSQLHEQCSSLEKELKSEKEHRQALQRELQREKDTSSLLRTELQQVEGLKKELRELQDEKAELQKICEEQEQALQEMGLHLSQSKLKMEDIKEVNQALKGHAWLKDDEATHCRQCEKEFSISRRKHHCRNCGHIFCNTCSSNELALPSYPKPVRVCDGCHTLLLQRCSSTAS</sequence>
<evidence type="ECO:0000256" key="13">
    <source>
        <dbReference type="ARBA" id="ARBA00055960"/>
    </source>
</evidence>
<keyword evidence="5" id="KW-0479">Metal-binding</keyword>
<dbReference type="InterPro" id="IPR004012">
    <property type="entry name" value="Run_dom"/>
</dbReference>